<reference evidence="4" key="2">
    <citation type="submission" date="2021-12" db="EMBL/GenBank/DDBJ databases">
        <title>Resequencing data analysis of finger millet.</title>
        <authorList>
            <person name="Hatakeyama M."/>
            <person name="Aluri S."/>
            <person name="Balachadran M.T."/>
            <person name="Sivarajan S.R."/>
            <person name="Poveda L."/>
            <person name="Shimizu-Inatsugi R."/>
            <person name="Schlapbach R."/>
            <person name="Sreeman S.M."/>
            <person name="Shimizu K.K."/>
        </authorList>
    </citation>
    <scope>NUCLEOTIDE SEQUENCE</scope>
</reference>
<name>A0AAV5CAD5_ELECO</name>
<evidence type="ECO:0000256" key="1">
    <source>
        <dbReference type="ARBA" id="ARBA00022729"/>
    </source>
</evidence>
<dbReference type="PANTHER" id="PTHR35357:SF4">
    <property type="entry name" value="PECTINESTERASE INHIBITOR DOMAIN CONTAINING PROTEIN"/>
    <property type="match status" value="1"/>
</dbReference>
<sequence>MSKTSLLVLVTIAAAALCSGGAAAAGVDTVADSCAAIRNFVDAGFCVSRLRSVPGAAFPDRHAHLLTAASGASAHDAATSMARDYAHPVTRVSLEACRLLYGFGSVPALRLLRQYAAARSWAAAKSLLPLTSHARIGCDAALPSDTDGGEDGRGQPRVQPARYHGHRVAQCHHTDR</sequence>
<feature type="compositionally biased region" description="Basic residues" evidence="2">
    <location>
        <begin position="163"/>
        <end position="176"/>
    </location>
</feature>
<comment type="caution">
    <text evidence="4">The sequence shown here is derived from an EMBL/GenBank/DDBJ whole genome shotgun (WGS) entry which is preliminary data.</text>
</comment>
<feature type="chain" id="PRO_5043719382" description="Pectinesterase inhibitor domain-containing protein" evidence="3">
    <location>
        <begin position="25"/>
        <end position="176"/>
    </location>
</feature>
<feature type="signal peptide" evidence="3">
    <location>
        <begin position="1"/>
        <end position="24"/>
    </location>
</feature>
<protein>
    <recommendedName>
        <fullName evidence="6">Pectinesterase inhibitor domain-containing protein</fullName>
    </recommendedName>
</protein>
<gene>
    <name evidence="4" type="primary">ga11961</name>
    <name evidence="4" type="ORF">PR202_ga11961</name>
</gene>
<keyword evidence="1 3" id="KW-0732">Signal</keyword>
<evidence type="ECO:0000313" key="5">
    <source>
        <dbReference type="Proteomes" id="UP001054889"/>
    </source>
</evidence>
<reference evidence="4" key="1">
    <citation type="journal article" date="2018" name="DNA Res.">
        <title>Multiple hybrid de novo genome assembly of finger millet, an orphan allotetraploid crop.</title>
        <authorList>
            <person name="Hatakeyama M."/>
            <person name="Aluri S."/>
            <person name="Balachadran M.T."/>
            <person name="Sivarajan S.R."/>
            <person name="Patrignani A."/>
            <person name="Gruter S."/>
            <person name="Poveda L."/>
            <person name="Shimizu-Inatsugi R."/>
            <person name="Baeten J."/>
            <person name="Francoijs K.J."/>
            <person name="Nataraja K.N."/>
            <person name="Reddy Y.A.N."/>
            <person name="Phadnis S."/>
            <person name="Ravikumar R.L."/>
            <person name="Schlapbach R."/>
            <person name="Sreeman S.M."/>
            <person name="Shimizu K.K."/>
        </authorList>
    </citation>
    <scope>NUCLEOTIDE SEQUENCE</scope>
</reference>
<evidence type="ECO:0000256" key="2">
    <source>
        <dbReference type="SAM" id="MobiDB-lite"/>
    </source>
</evidence>
<feature type="region of interest" description="Disordered" evidence="2">
    <location>
        <begin position="141"/>
        <end position="176"/>
    </location>
</feature>
<evidence type="ECO:0008006" key="6">
    <source>
        <dbReference type="Google" id="ProtNLM"/>
    </source>
</evidence>
<organism evidence="4 5">
    <name type="scientific">Eleusine coracana subsp. coracana</name>
    <dbReference type="NCBI Taxonomy" id="191504"/>
    <lineage>
        <taxon>Eukaryota</taxon>
        <taxon>Viridiplantae</taxon>
        <taxon>Streptophyta</taxon>
        <taxon>Embryophyta</taxon>
        <taxon>Tracheophyta</taxon>
        <taxon>Spermatophyta</taxon>
        <taxon>Magnoliopsida</taxon>
        <taxon>Liliopsida</taxon>
        <taxon>Poales</taxon>
        <taxon>Poaceae</taxon>
        <taxon>PACMAD clade</taxon>
        <taxon>Chloridoideae</taxon>
        <taxon>Cynodonteae</taxon>
        <taxon>Eleusininae</taxon>
        <taxon>Eleusine</taxon>
    </lineage>
</organism>
<dbReference type="Proteomes" id="UP001054889">
    <property type="component" value="Unassembled WGS sequence"/>
</dbReference>
<dbReference type="EMBL" id="BQKI01000005">
    <property type="protein sequence ID" value="GJM95249.1"/>
    <property type="molecule type" value="Genomic_DNA"/>
</dbReference>
<dbReference type="InterPro" id="IPR035513">
    <property type="entry name" value="Invertase/methylesterase_inhib"/>
</dbReference>
<accession>A0AAV5CAD5</accession>
<keyword evidence="5" id="KW-1185">Reference proteome</keyword>
<dbReference type="PANTHER" id="PTHR35357">
    <property type="entry name" value="OS02G0537100 PROTEIN"/>
    <property type="match status" value="1"/>
</dbReference>
<evidence type="ECO:0000256" key="3">
    <source>
        <dbReference type="SAM" id="SignalP"/>
    </source>
</evidence>
<dbReference type="SUPFAM" id="SSF101148">
    <property type="entry name" value="Plant invertase/pectin methylesterase inhibitor"/>
    <property type="match status" value="1"/>
</dbReference>
<dbReference type="AlphaFoldDB" id="A0AAV5CAD5"/>
<proteinExistence type="predicted"/>
<evidence type="ECO:0000313" key="4">
    <source>
        <dbReference type="EMBL" id="GJM95249.1"/>
    </source>
</evidence>